<comment type="caution">
    <text evidence="1">The sequence shown here is derived from an EMBL/GenBank/DDBJ whole genome shotgun (WGS) entry which is preliminary data.</text>
</comment>
<dbReference type="Proteomes" id="UP000062912">
    <property type="component" value="Unassembled WGS sequence"/>
</dbReference>
<evidence type="ECO:0000313" key="1">
    <source>
        <dbReference type="EMBL" id="KWF18261.1"/>
    </source>
</evidence>
<reference evidence="1 2" key="1">
    <citation type="submission" date="2015-11" db="EMBL/GenBank/DDBJ databases">
        <title>Expanding the genomic diversity of Burkholderia species for the development of highly accurate diagnostics.</title>
        <authorList>
            <person name="Sahl J."/>
            <person name="Keim P."/>
            <person name="Wagner D."/>
        </authorList>
    </citation>
    <scope>NUCLEOTIDE SEQUENCE [LARGE SCALE GENOMIC DNA]</scope>
    <source>
        <strain evidence="1 2">MSMB368WGS</strain>
    </source>
</reference>
<accession>A0A132E6T2</accession>
<dbReference type="AlphaFoldDB" id="A0A132E6T2"/>
<organism evidence="1 2">
    <name type="scientific">Burkholderia pseudomultivorans</name>
    <dbReference type="NCBI Taxonomy" id="1207504"/>
    <lineage>
        <taxon>Bacteria</taxon>
        <taxon>Pseudomonadati</taxon>
        <taxon>Pseudomonadota</taxon>
        <taxon>Betaproteobacteria</taxon>
        <taxon>Burkholderiales</taxon>
        <taxon>Burkholderiaceae</taxon>
        <taxon>Burkholderia</taxon>
        <taxon>Burkholderia cepacia complex</taxon>
    </lineage>
</organism>
<protein>
    <submittedName>
        <fullName evidence="1">Uncharacterized protein</fullName>
    </submittedName>
</protein>
<name>A0A132E6T2_9BURK</name>
<gene>
    <name evidence="1" type="ORF">WT56_30490</name>
</gene>
<sequence>MAGVTKSNDTRIDSGLCGGAFRIVDIDARVDRRQSFPGSFDELRRHAHRLEPPSALVGIVAQGTRKVIGFDTHRAGRRRTRARRSA</sequence>
<proteinExistence type="predicted"/>
<evidence type="ECO:0000313" key="2">
    <source>
        <dbReference type="Proteomes" id="UP000062912"/>
    </source>
</evidence>
<dbReference type="EMBL" id="LPJR01000088">
    <property type="protein sequence ID" value="KWF18261.1"/>
    <property type="molecule type" value="Genomic_DNA"/>
</dbReference>